<evidence type="ECO:0000259" key="5">
    <source>
        <dbReference type="PROSITE" id="PS50893"/>
    </source>
</evidence>
<evidence type="ECO:0000256" key="4">
    <source>
        <dbReference type="ARBA" id="ARBA00022840"/>
    </source>
</evidence>
<dbReference type="GO" id="GO:0016887">
    <property type="term" value="F:ATP hydrolysis activity"/>
    <property type="evidence" value="ECO:0007669"/>
    <property type="project" value="InterPro"/>
</dbReference>
<dbReference type="GO" id="GO:0005524">
    <property type="term" value="F:ATP binding"/>
    <property type="evidence" value="ECO:0007669"/>
    <property type="project" value="UniProtKB-KW"/>
</dbReference>
<evidence type="ECO:0000256" key="2">
    <source>
        <dbReference type="ARBA" id="ARBA00022448"/>
    </source>
</evidence>
<dbReference type="InterPro" id="IPR003439">
    <property type="entry name" value="ABC_transporter-like_ATP-bd"/>
</dbReference>
<dbReference type="EMBL" id="UHFG01000004">
    <property type="protein sequence ID" value="SUN51020.1"/>
    <property type="molecule type" value="Genomic_DNA"/>
</dbReference>
<dbReference type="Gene3D" id="3.40.50.300">
    <property type="entry name" value="P-loop containing nucleotide triphosphate hydrolases"/>
    <property type="match status" value="1"/>
</dbReference>
<evidence type="ECO:0000313" key="7">
    <source>
        <dbReference type="Proteomes" id="UP000254797"/>
    </source>
</evidence>
<dbReference type="Pfam" id="PF00005">
    <property type="entry name" value="ABC_tran"/>
    <property type="match status" value="1"/>
</dbReference>
<protein>
    <submittedName>
        <fullName evidence="6">ABC transporter ATP-binding protein</fullName>
    </submittedName>
</protein>
<dbReference type="CDD" id="cd03262">
    <property type="entry name" value="ABC_HisP_GlnQ"/>
    <property type="match status" value="1"/>
</dbReference>
<dbReference type="AlphaFoldDB" id="A0A380JZ69"/>
<dbReference type="InterPro" id="IPR050086">
    <property type="entry name" value="MetN_ABC_transporter-like"/>
</dbReference>
<feature type="domain" description="ABC transporter" evidence="5">
    <location>
        <begin position="4"/>
        <end position="239"/>
    </location>
</feature>
<dbReference type="InterPro" id="IPR027417">
    <property type="entry name" value="P-loop_NTPase"/>
</dbReference>
<reference evidence="6 7" key="1">
    <citation type="submission" date="2018-06" db="EMBL/GenBank/DDBJ databases">
        <authorList>
            <consortium name="Pathogen Informatics"/>
            <person name="Doyle S."/>
        </authorList>
    </citation>
    <scope>NUCLEOTIDE SEQUENCE [LARGE SCALE GENOMIC DNA]</scope>
    <source>
        <strain evidence="6 7">NCTC4670</strain>
    </source>
</reference>
<gene>
    <name evidence="6" type="primary">artM_2</name>
    <name evidence="6" type="ORF">NCTC4670_01787</name>
</gene>
<dbReference type="SUPFAM" id="SSF52540">
    <property type="entry name" value="P-loop containing nucleoside triphosphate hydrolases"/>
    <property type="match status" value="1"/>
</dbReference>
<dbReference type="PROSITE" id="PS00211">
    <property type="entry name" value="ABC_TRANSPORTER_1"/>
    <property type="match status" value="1"/>
</dbReference>
<evidence type="ECO:0000256" key="3">
    <source>
        <dbReference type="ARBA" id="ARBA00022741"/>
    </source>
</evidence>
<comment type="similarity">
    <text evidence="1">Belongs to the ABC transporter superfamily.</text>
</comment>
<dbReference type="PANTHER" id="PTHR43166:SF4">
    <property type="entry name" value="PHOSPHONATES IMPORT ATP-BINDING PROTEIN PHNC"/>
    <property type="match status" value="1"/>
</dbReference>
<dbReference type="SMART" id="SM00382">
    <property type="entry name" value="AAA"/>
    <property type="match status" value="1"/>
</dbReference>
<keyword evidence="3" id="KW-0547">Nucleotide-binding</keyword>
<dbReference type="PROSITE" id="PS50893">
    <property type="entry name" value="ABC_TRANSPORTER_2"/>
    <property type="match status" value="1"/>
</dbReference>
<dbReference type="InterPro" id="IPR030679">
    <property type="entry name" value="ABC_ATPase_HisP-typ"/>
</dbReference>
<keyword evidence="4 6" id="KW-0067">ATP-binding</keyword>
<dbReference type="PANTHER" id="PTHR43166">
    <property type="entry name" value="AMINO ACID IMPORT ATP-BINDING PROTEIN"/>
    <property type="match status" value="1"/>
</dbReference>
<proteinExistence type="inferred from homology"/>
<dbReference type="InterPro" id="IPR003593">
    <property type="entry name" value="AAA+_ATPase"/>
</dbReference>
<dbReference type="FunFam" id="3.40.50.300:FF:000020">
    <property type="entry name" value="Amino acid ABC transporter ATP-binding component"/>
    <property type="match status" value="1"/>
</dbReference>
<dbReference type="PIRSF" id="PIRSF039085">
    <property type="entry name" value="ABC_ATPase_HisP"/>
    <property type="match status" value="1"/>
</dbReference>
<dbReference type="Proteomes" id="UP000254797">
    <property type="component" value="Unassembled WGS sequence"/>
</dbReference>
<dbReference type="GO" id="GO:0015424">
    <property type="term" value="F:ABC-type amino acid transporter activity"/>
    <property type="evidence" value="ECO:0007669"/>
    <property type="project" value="InterPro"/>
</dbReference>
<evidence type="ECO:0000313" key="6">
    <source>
        <dbReference type="EMBL" id="SUN51020.1"/>
    </source>
</evidence>
<organism evidence="6 7">
    <name type="scientific">Streptococcus dysgalactiae subsp. dysgalactiae</name>
    <dbReference type="NCBI Taxonomy" id="99822"/>
    <lineage>
        <taxon>Bacteria</taxon>
        <taxon>Bacillati</taxon>
        <taxon>Bacillota</taxon>
        <taxon>Bacilli</taxon>
        <taxon>Lactobacillales</taxon>
        <taxon>Streptococcaceae</taxon>
        <taxon>Streptococcus</taxon>
    </lineage>
</organism>
<dbReference type="InterPro" id="IPR017871">
    <property type="entry name" value="ABC_transporter-like_CS"/>
</dbReference>
<name>A0A380JZ69_STRDY</name>
<dbReference type="RefSeq" id="WP_003049951.1">
    <property type="nucleotide sequence ID" value="NZ_JAIEZU010000037.1"/>
</dbReference>
<keyword evidence="2" id="KW-0813">Transport</keyword>
<evidence type="ECO:0000256" key="1">
    <source>
        <dbReference type="ARBA" id="ARBA00005417"/>
    </source>
</evidence>
<sequence length="264" mass="29202">MTLVTFTSVEKYYGEYHALKNINLTIERGQVVVLLGPSGSGKSTLIRTINALESIETGSLVVNNIEVANAGSKELVALRQKVGMVFQHFNLYPHKTVLENITLAPMKVLKVSREEAEKTAEKYLTFVNMWDRKDAYPSMLSGGQKQRIAIARGLAMNPDLLLFDEPTSALDPETIGDVLAVMQNLAAEGMNMIVVTHEMGFAKEVADRIIFMADGEILEDTTDVEGFFNHPKEPRAQQFLSKMINHTSDSVVTTKQKKHGKGAC</sequence>
<accession>A0A380JZ69</accession>